<evidence type="ECO:0000313" key="7">
    <source>
        <dbReference type="Proteomes" id="UP000182412"/>
    </source>
</evidence>
<evidence type="ECO:0000313" key="6">
    <source>
        <dbReference type="EMBL" id="SDP35486.1"/>
    </source>
</evidence>
<dbReference type="RefSeq" id="WP_074572270.1">
    <property type="nucleotide sequence ID" value="NZ_FNJQ01000015.1"/>
</dbReference>
<dbReference type="GO" id="GO:0016787">
    <property type="term" value="F:hydrolase activity"/>
    <property type="evidence" value="ECO:0007669"/>
    <property type="project" value="UniProtKB-KW"/>
</dbReference>
<dbReference type="GO" id="GO:0046872">
    <property type="term" value="F:metal ion binding"/>
    <property type="evidence" value="ECO:0007669"/>
    <property type="project" value="UniProtKB-KW"/>
</dbReference>
<comment type="cofactor">
    <cofactor evidence="1">
        <name>Zn(2+)</name>
        <dbReference type="ChEBI" id="CHEBI:29105"/>
    </cofactor>
</comment>
<gene>
    <name evidence="6" type="ORF">SAMN05216366_11516</name>
</gene>
<dbReference type="EMBL" id="FNJQ01000015">
    <property type="protein sequence ID" value="SDP35486.1"/>
    <property type="molecule type" value="Genomic_DNA"/>
</dbReference>
<dbReference type="OrthoDB" id="9802248at2"/>
<keyword evidence="2" id="KW-0479">Metal-binding</keyword>
<sequence>MMNFSRYILRYSESNMYLEIENDAALLIDPNRSEEALVALKKNKIQSLYILLTHEHFDHITGVNWYKKQFDTTVICQRKCAESISVAKNNRPFVFMPMVEDKTETEKREILDFYDALPVEPIDVDIVFDDSYVFEWQGHHISMQSCPGHSMGSSVIIVDNTHVFTGDYMIPDTPIILRFPGGSKTLYKQKTESFLLGLKDDLMIMPGHSEPCLCKNLVYQNGCFMREKDC</sequence>
<evidence type="ECO:0000256" key="4">
    <source>
        <dbReference type="ARBA" id="ARBA00022833"/>
    </source>
</evidence>
<accession>A0A1H0S2K3</accession>
<dbReference type="SUPFAM" id="SSF56281">
    <property type="entry name" value="Metallo-hydrolase/oxidoreductase"/>
    <property type="match status" value="1"/>
</dbReference>
<evidence type="ECO:0000256" key="2">
    <source>
        <dbReference type="ARBA" id="ARBA00022723"/>
    </source>
</evidence>
<dbReference type="InterPro" id="IPR001279">
    <property type="entry name" value="Metallo-B-lactamas"/>
</dbReference>
<reference evidence="6 7" key="1">
    <citation type="submission" date="2016-10" db="EMBL/GenBank/DDBJ databases">
        <authorList>
            <person name="de Groot N.N."/>
        </authorList>
    </citation>
    <scope>NUCLEOTIDE SEQUENCE [LARGE SCALE GENOMIC DNA]</scope>
    <source>
        <strain evidence="6 7">S137</strain>
    </source>
</reference>
<dbReference type="PANTHER" id="PTHR46233:SF3">
    <property type="entry name" value="HYDROXYACYLGLUTATHIONE HYDROLASE GLOC"/>
    <property type="match status" value="1"/>
</dbReference>
<dbReference type="Pfam" id="PF00753">
    <property type="entry name" value="Lactamase_B"/>
    <property type="match status" value="1"/>
</dbReference>
<keyword evidence="4" id="KW-0862">Zinc</keyword>
<dbReference type="Proteomes" id="UP000182412">
    <property type="component" value="Unassembled WGS sequence"/>
</dbReference>
<evidence type="ECO:0000256" key="3">
    <source>
        <dbReference type="ARBA" id="ARBA00022801"/>
    </source>
</evidence>
<keyword evidence="3" id="KW-0378">Hydrolase</keyword>
<dbReference type="CDD" id="cd06262">
    <property type="entry name" value="metallo-hydrolase-like_MBL-fold"/>
    <property type="match status" value="1"/>
</dbReference>
<evidence type="ECO:0000256" key="1">
    <source>
        <dbReference type="ARBA" id="ARBA00001947"/>
    </source>
</evidence>
<dbReference type="AlphaFoldDB" id="A0A1H0S2K3"/>
<evidence type="ECO:0000259" key="5">
    <source>
        <dbReference type="SMART" id="SM00849"/>
    </source>
</evidence>
<dbReference type="InterPro" id="IPR051453">
    <property type="entry name" value="MBL_Glyoxalase_II"/>
</dbReference>
<name>A0A1H0S2K3_SELRU</name>
<feature type="domain" description="Metallo-beta-lactamase" evidence="5">
    <location>
        <begin position="13"/>
        <end position="208"/>
    </location>
</feature>
<proteinExistence type="predicted"/>
<protein>
    <submittedName>
        <fullName evidence="6">Glyoxylase, beta-lactamase superfamily II</fullName>
    </submittedName>
</protein>
<dbReference type="Gene3D" id="3.60.15.10">
    <property type="entry name" value="Ribonuclease Z/Hydroxyacylglutathione hydrolase-like"/>
    <property type="match status" value="1"/>
</dbReference>
<dbReference type="PANTHER" id="PTHR46233">
    <property type="entry name" value="HYDROXYACYLGLUTATHIONE HYDROLASE GLOC"/>
    <property type="match status" value="1"/>
</dbReference>
<organism evidence="6 7">
    <name type="scientific">Selenomonas ruminantium</name>
    <dbReference type="NCBI Taxonomy" id="971"/>
    <lineage>
        <taxon>Bacteria</taxon>
        <taxon>Bacillati</taxon>
        <taxon>Bacillota</taxon>
        <taxon>Negativicutes</taxon>
        <taxon>Selenomonadales</taxon>
        <taxon>Selenomonadaceae</taxon>
        <taxon>Selenomonas</taxon>
    </lineage>
</organism>
<dbReference type="InterPro" id="IPR036866">
    <property type="entry name" value="RibonucZ/Hydroxyglut_hydro"/>
</dbReference>
<dbReference type="SMART" id="SM00849">
    <property type="entry name" value="Lactamase_B"/>
    <property type="match status" value="1"/>
</dbReference>